<gene>
    <name evidence="2" type="ORF">B2A_13330</name>
</gene>
<feature type="transmembrane region" description="Helical" evidence="1">
    <location>
        <begin position="28"/>
        <end position="49"/>
    </location>
</feature>
<reference evidence="2" key="2">
    <citation type="journal article" date="2014" name="ISME J.">
        <title>Microbial stratification in low pH oxic and suboxic macroscopic growths along an acid mine drainage.</title>
        <authorList>
            <person name="Mendez-Garcia C."/>
            <person name="Mesa V."/>
            <person name="Sprenger R.R."/>
            <person name="Richter M."/>
            <person name="Diez M.S."/>
            <person name="Solano J."/>
            <person name="Bargiela R."/>
            <person name="Golyshina O.V."/>
            <person name="Manteca A."/>
            <person name="Ramos J.L."/>
            <person name="Gallego J.R."/>
            <person name="Llorente I."/>
            <person name="Martins Dos Santos V.A."/>
            <person name="Jensen O.N."/>
            <person name="Pelaez A.I."/>
            <person name="Sanchez J."/>
            <person name="Ferrer M."/>
        </authorList>
    </citation>
    <scope>NUCLEOTIDE SEQUENCE</scope>
</reference>
<protein>
    <submittedName>
        <fullName evidence="2">Major facilitator superfamily MFS_1</fullName>
    </submittedName>
</protein>
<accession>T0YIY6</accession>
<dbReference type="PANTHER" id="PTHR23518">
    <property type="entry name" value="C-METHYLTRANSFERASE"/>
    <property type="match status" value="1"/>
</dbReference>
<proteinExistence type="predicted"/>
<feature type="transmembrane region" description="Helical" evidence="1">
    <location>
        <begin position="192"/>
        <end position="213"/>
    </location>
</feature>
<dbReference type="InterPro" id="IPR036259">
    <property type="entry name" value="MFS_trans_sf"/>
</dbReference>
<sequence length="219" mass="22944">TVLLVLVRRDRVYTAQTPSSAGTAGARLTAGALMLPLLVSATLYGFSFYNLGFPILTAARAHRTAGYEWGVLAYVVYLGVSACSGYLLGLRRGSAVRSLWLIGYLVSALGSGLIGLGEWLHLPALSFYLAIAVLGFGMGAVETFEPALVSSAVSHTRLGRGMGFLSVSRASGQLLANLIMGLLFAFGPAVPYFYASASALLAAIVFGSVELAGGRWRTV</sequence>
<dbReference type="SUPFAM" id="SSF103473">
    <property type="entry name" value="MFS general substrate transporter"/>
    <property type="match status" value="1"/>
</dbReference>
<feature type="transmembrane region" description="Helical" evidence="1">
    <location>
        <begin position="99"/>
        <end position="116"/>
    </location>
</feature>
<comment type="caution">
    <text evidence="2">The sequence shown here is derived from an EMBL/GenBank/DDBJ whole genome shotgun (WGS) entry which is preliminary data.</text>
</comment>
<feature type="transmembrane region" description="Helical" evidence="1">
    <location>
        <begin position="122"/>
        <end position="141"/>
    </location>
</feature>
<feature type="transmembrane region" description="Helical" evidence="1">
    <location>
        <begin position="162"/>
        <end position="186"/>
    </location>
</feature>
<keyword evidence="1" id="KW-0812">Transmembrane</keyword>
<organism evidence="2">
    <name type="scientific">mine drainage metagenome</name>
    <dbReference type="NCBI Taxonomy" id="410659"/>
    <lineage>
        <taxon>unclassified sequences</taxon>
        <taxon>metagenomes</taxon>
        <taxon>ecological metagenomes</taxon>
    </lineage>
</organism>
<name>T0YIY6_9ZZZZ</name>
<dbReference type="EMBL" id="AUZZ01009644">
    <property type="protein sequence ID" value="EQD33108.1"/>
    <property type="molecule type" value="Genomic_DNA"/>
</dbReference>
<feature type="transmembrane region" description="Helical" evidence="1">
    <location>
        <begin position="69"/>
        <end position="87"/>
    </location>
</feature>
<dbReference type="AlphaFoldDB" id="T0YIY6"/>
<dbReference type="PANTHER" id="PTHR23518:SF2">
    <property type="entry name" value="MAJOR FACILITATOR SUPERFAMILY TRANSPORTER"/>
    <property type="match status" value="1"/>
</dbReference>
<evidence type="ECO:0000256" key="1">
    <source>
        <dbReference type="SAM" id="Phobius"/>
    </source>
</evidence>
<keyword evidence="1" id="KW-1133">Transmembrane helix</keyword>
<evidence type="ECO:0000313" key="2">
    <source>
        <dbReference type="EMBL" id="EQD33108.1"/>
    </source>
</evidence>
<feature type="non-terminal residue" evidence="2">
    <location>
        <position position="1"/>
    </location>
</feature>
<keyword evidence="1" id="KW-0472">Membrane</keyword>
<dbReference type="Gene3D" id="1.20.1250.20">
    <property type="entry name" value="MFS general substrate transporter like domains"/>
    <property type="match status" value="1"/>
</dbReference>
<reference evidence="2" key="1">
    <citation type="submission" date="2013-08" db="EMBL/GenBank/DDBJ databases">
        <authorList>
            <person name="Mendez C."/>
            <person name="Richter M."/>
            <person name="Ferrer M."/>
            <person name="Sanchez J."/>
        </authorList>
    </citation>
    <scope>NUCLEOTIDE SEQUENCE</scope>
</reference>